<dbReference type="OrthoDB" id="6183171at2"/>
<dbReference type="RefSeq" id="WP_124088388.1">
    <property type="nucleotide sequence ID" value="NZ_UXAW01000108.1"/>
</dbReference>
<evidence type="ECO:0000313" key="2">
    <source>
        <dbReference type="EMBL" id="VDC33211.1"/>
    </source>
</evidence>
<dbReference type="Proteomes" id="UP000277498">
    <property type="component" value="Unassembled WGS sequence"/>
</dbReference>
<evidence type="ECO:0008006" key="4">
    <source>
        <dbReference type="Google" id="ProtNLM"/>
    </source>
</evidence>
<feature type="region of interest" description="Disordered" evidence="1">
    <location>
        <begin position="175"/>
        <end position="197"/>
    </location>
</feature>
<name>A0A3P5XYI6_9RHOB</name>
<evidence type="ECO:0000313" key="3">
    <source>
        <dbReference type="Proteomes" id="UP000277498"/>
    </source>
</evidence>
<dbReference type="Gene3D" id="3.30.930.30">
    <property type="match status" value="1"/>
</dbReference>
<accession>A0A3P5XYI6</accession>
<protein>
    <recommendedName>
        <fullName evidence="4">Plasmid recombination enzyme</fullName>
    </recommendedName>
</protein>
<proteinExistence type="predicted"/>
<gene>
    <name evidence="2" type="ORF">XINFAN_03699</name>
</gene>
<dbReference type="AlphaFoldDB" id="A0A3P5XYI6"/>
<organism evidence="2 3">
    <name type="scientific">Pseudogemmobacter humi</name>
    <dbReference type="NCBI Taxonomy" id="2483812"/>
    <lineage>
        <taxon>Bacteria</taxon>
        <taxon>Pseudomonadati</taxon>
        <taxon>Pseudomonadota</taxon>
        <taxon>Alphaproteobacteria</taxon>
        <taxon>Rhodobacterales</taxon>
        <taxon>Paracoccaceae</taxon>
        <taxon>Pseudogemmobacter</taxon>
    </lineage>
</organism>
<dbReference type="CDD" id="cd17242">
    <property type="entry name" value="MobM_relaxase"/>
    <property type="match status" value="1"/>
</dbReference>
<dbReference type="EMBL" id="UXAW01000108">
    <property type="protein sequence ID" value="VDC33211.1"/>
    <property type="molecule type" value="Genomic_DNA"/>
</dbReference>
<sequence length="356" mass="40828">MSDRPQKSIFAHKQTYSMKGNSKSRSVRDIAHKNERLAGACPHVARPQPPIILEGMRPSAVVDLIESRVAEQNRILRGLRKERTARKDVLRAIRVDTHVLIASVFSFPDPVAEMDEAEYLRWRKDAMDFAREDAARNGAEVLSVIEHRDETHPHVHVLAVPICADDNMRMDAKRCHEGHREQDRHRESGWSGSPSRSYKQAMRAWQDRYHADVGARHGQSRTGPRRRRLDRATWKAERDRLEAQKAASIAIERAVEAKAIAEEAHARLQDEMTVTLASMIEDAETAHLIAEEGLIATLRHRRTDALLIDRLIAEPPVPMRTRRPEERIELNRVLQPVISDGLQRLHELLLVSWTRR</sequence>
<reference evidence="2 3" key="1">
    <citation type="submission" date="2018-11" db="EMBL/GenBank/DDBJ databases">
        <authorList>
            <person name="Criscuolo A."/>
        </authorList>
    </citation>
    <scope>NUCLEOTIDE SEQUENCE [LARGE SCALE GENOMIC DNA]</scope>
    <source>
        <strain evidence="2">ACIP111625</strain>
    </source>
</reference>
<feature type="region of interest" description="Disordered" evidence="1">
    <location>
        <begin position="211"/>
        <end position="232"/>
    </location>
</feature>
<feature type="compositionally biased region" description="Basic and acidic residues" evidence="1">
    <location>
        <begin position="175"/>
        <end position="188"/>
    </location>
</feature>
<keyword evidence="3" id="KW-1185">Reference proteome</keyword>
<evidence type="ECO:0000256" key="1">
    <source>
        <dbReference type="SAM" id="MobiDB-lite"/>
    </source>
</evidence>